<reference evidence="3 4" key="1">
    <citation type="submission" date="2024-10" db="EMBL/GenBank/DDBJ databases">
        <title>Updated reference genomes for cyclostephanoid diatoms.</title>
        <authorList>
            <person name="Roberts W.R."/>
            <person name="Alverson A.J."/>
        </authorList>
    </citation>
    <scope>NUCLEOTIDE SEQUENCE [LARGE SCALE GENOMIC DNA]</scope>
    <source>
        <strain evidence="3 4">AJA232-27</strain>
    </source>
</reference>
<dbReference type="Pfam" id="PF02141">
    <property type="entry name" value="DENN"/>
    <property type="match status" value="1"/>
</dbReference>
<keyword evidence="4" id="KW-1185">Reference proteome</keyword>
<evidence type="ECO:0000256" key="1">
    <source>
        <dbReference type="SAM" id="MobiDB-lite"/>
    </source>
</evidence>
<dbReference type="InterPro" id="IPR043153">
    <property type="entry name" value="DENN_C"/>
</dbReference>
<sequence length="589" mass="66048">LAEALLREYTLKIYPNFQRHIFHEWACKEAQISYTGKEHLVSSEFKGLSRGCLNRFFRQMEFPHGISLHRRPIHGTPSQRDDGGTSSPALDDTSFLHGGDAALIFGSEIGDKVPIRRFSCVSLLPEEYGPRENVILPDDIPPIFESYAEVPPFHERPFQGILQDRISLDGWEVSLTNFVIPSKANGDSVDDKWMYCVSLVFRKCSMARPQINERDIDEQCFNSKLQEQKWSKQASQGVIGIALISRRNVTHAMRETLSLLYGDFCSVKGGGHEDEISRNHVCQPLVDILGVFTHSQGVEASSLSWMQLLQALPPVPLALAFITILLEQKVLFVSSRRGMLTAASFGMLQLLRPLTWAHLQVPLVPVSMMNELIHYPAPFMLGFPTDEKDSVAVLSSLPTDVTLVDLDVGRVILASKFANDKKVQGGSDEVAAGALRSQVLFLAETVGGQFGAAIYRNSWCSDSPFQSIPNNRCMKGDGSFSEVLNICGELISELLSGLHSCCLWVEEKQSHDEASKSCNESAIIFDEDRFYSIKHLRAEGRYMPLIPKETRTFSLGLHHFDLIFEAFLRTQCLSTYICDAKKESMLFWN</sequence>
<dbReference type="InterPro" id="IPR051942">
    <property type="entry name" value="DENN_domain_containing_2"/>
</dbReference>
<gene>
    <name evidence="3" type="ORF">ACHAWU_004990</name>
</gene>
<feature type="domain" description="cDENN" evidence="2">
    <location>
        <begin position="234"/>
        <end position="409"/>
    </location>
</feature>
<feature type="region of interest" description="Disordered" evidence="1">
    <location>
        <begin position="68"/>
        <end position="91"/>
    </location>
</feature>
<protein>
    <recommendedName>
        <fullName evidence="2">cDENN domain-containing protein</fullName>
    </recommendedName>
</protein>
<dbReference type="PANTHER" id="PTHR15288:SF0">
    <property type="entry name" value="UDENN DOMAIN-CONTAINING PROTEIN"/>
    <property type="match status" value="1"/>
</dbReference>
<dbReference type="Proteomes" id="UP001530293">
    <property type="component" value="Unassembled WGS sequence"/>
</dbReference>
<accession>A0ABD3MGM9</accession>
<evidence type="ECO:0000313" key="4">
    <source>
        <dbReference type="Proteomes" id="UP001530293"/>
    </source>
</evidence>
<name>A0ABD3MGM9_9STRA</name>
<dbReference type="SMART" id="SM00799">
    <property type="entry name" value="DENN"/>
    <property type="match status" value="1"/>
</dbReference>
<dbReference type="EMBL" id="JALLBG020000128">
    <property type="protein sequence ID" value="KAL3763104.1"/>
    <property type="molecule type" value="Genomic_DNA"/>
</dbReference>
<evidence type="ECO:0000313" key="3">
    <source>
        <dbReference type="EMBL" id="KAL3763104.1"/>
    </source>
</evidence>
<comment type="caution">
    <text evidence="3">The sequence shown here is derived from an EMBL/GenBank/DDBJ whole genome shotgun (WGS) entry which is preliminary data.</text>
</comment>
<feature type="non-terminal residue" evidence="3">
    <location>
        <position position="1"/>
    </location>
</feature>
<proteinExistence type="predicted"/>
<dbReference type="InterPro" id="IPR001194">
    <property type="entry name" value="cDENN_dom"/>
</dbReference>
<dbReference type="AlphaFoldDB" id="A0ABD3MGM9"/>
<dbReference type="PANTHER" id="PTHR15288">
    <property type="entry name" value="DENN DOMAIN-CONTAINING PROTEIN 2"/>
    <property type="match status" value="1"/>
</dbReference>
<evidence type="ECO:0000259" key="2">
    <source>
        <dbReference type="SMART" id="SM00799"/>
    </source>
</evidence>
<organism evidence="3 4">
    <name type="scientific">Discostella pseudostelligera</name>
    <dbReference type="NCBI Taxonomy" id="259834"/>
    <lineage>
        <taxon>Eukaryota</taxon>
        <taxon>Sar</taxon>
        <taxon>Stramenopiles</taxon>
        <taxon>Ochrophyta</taxon>
        <taxon>Bacillariophyta</taxon>
        <taxon>Coscinodiscophyceae</taxon>
        <taxon>Thalassiosirophycidae</taxon>
        <taxon>Stephanodiscales</taxon>
        <taxon>Stephanodiscaceae</taxon>
        <taxon>Discostella</taxon>
    </lineage>
</organism>
<dbReference type="Gene3D" id="3.40.50.11500">
    <property type="match status" value="1"/>
</dbReference>